<proteinExistence type="inferred from homology"/>
<keyword evidence="3 8" id="KW-0418">Kinase</keyword>
<dbReference type="InterPro" id="IPR017437">
    <property type="entry name" value="ATP-NAD_kinase_PpnK-typ_C"/>
</dbReference>
<reference evidence="9 10" key="1">
    <citation type="submission" date="2017-09" db="EMBL/GenBank/DDBJ databases">
        <title>Complete genome sequence of Oxytococcus suis strain ZY16052.</title>
        <authorList>
            <person name="Li F."/>
        </authorList>
    </citation>
    <scope>NUCLEOTIDE SEQUENCE [LARGE SCALE GENOMIC DNA]</scope>
    <source>
        <strain evidence="9 10">ZY16052</strain>
    </source>
</reference>
<dbReference type="GO" id="GO:0003951">
    <property type="term" value="F:NAD+ kinase activity"/>
    <property type="evidence" value="ECO:0007669"/>
    <property type="project" value="UniProtKB-UniRule"/>
</dbReference>
<dbReference type="Gene3D" id="3.40.50.10330">
    <property type="entry name" value="Probable inorganic polyphosphate/atp-NAD kinase, domain 1"/>
    <property type="match status" value="1"/>
</dbReference>
<dbReference type="KEGG" id="abae:CL176_03345"/>
<evidence type="ECO:0000313" key="9">
    <source>
        <dbReference type="EMBL" id="AXY25140.1"/>
    </source>
</evidence>
<dbReference type="EMBL" id="CP023434">
    <property type="protein sequence ID" value="AXY25140.1"/>
    <property type="molecule type" value="Genomic_DNA"/>
</dbReference>
<protein>
    <recommendedName>
        <fullName evidence="8">NAD kinase</fullName>
        <ecNumber evidence="8">2.7.1.23</ecNumber>
    </recommendedName>
    <alternativeName>
        <fullName evidence="8">ATP-dependent NAD kinase</fullName>
    </alternativeName>
</protein>
<feature type="binding site" evidence="8">
    <location>
        <position position="151"/>
    </location>
    <ligand>
        <name>NAD(+)</name>
        <dbReference type="ChEBI" id="CHEBI:57540"/>
    </ligand>
</feature>
<dbReference type="InterPro" id="IPR016064">
    <property type="entry name" value="NAD/diacylglycerol_kinase_sf"/>
</dbReference>
<dbReference type="OrthoDB" id="9774737at2"/>
<evidence type="ECO:0000256" key="7">
    <source>
        <dbReference type="ARBA" id="ARBA00047925"/>
    </source>
</evidence>
<comment type="catalytic activity">
    <reaction evidence="7 8">
        <text>NAD(+) + ATP = ADP + NADP(+) + H(+)</text>
        <dbReference type="Rhea" id="RHEA:18629"/>
        <dbReference type="ChEBI" id="CHEBI:15378"/>
        <dbReference type="ChEBI" id="CHEBI:30616"/>
        <dbReference type="ChEBI" id="CHEBI:57540"/>
        <dbReference type="ChEBI" id="CHEBI:58349"/>
        <dbReference type="ChEBI" id="CHEBI:456216"/>
        <dbReference type="EC" id="2.7.1.23"/>
    </reaction>
</comment>
<dbReference type="InterPro" id="IPR002504">
    <property type="entry name" value="NADK"/>
</dbReference>
<organism evidence="9 10">
    <name type="scientific">Suicoccus acidiformans</name>
    <dbReference type="NCBI Taxonomy" id="2036206"/>
    <lineage>
        <taxon>Bacteria</taxon>
        <taxon>Bacillati</taxon>
        <taxon>Bacillota</taxon>
        <taxon>Bacilli</taxon>
        <taxon>Lactobacillales</taxon>
        <taxon>Aerococcaceae</taxon>
        <taxon>Suicoccus</taxon>
    </lineage>
</organism>
<feature type="active site" description="Proton acceptor" evidence="8">
    <location>
        <position position="49"/>
    </location>
</feature>
<keyword evidence="4 8" id="KW-0067">ATP-binding</keyword>
<dbReference type="EC" id="2.7.1.23" evidence="8"/>
<accession>A0A347WJ83</accession>
<dbReference type="GO" id="GO:0046872">
    <property type="term" value="F:metal ion binding"/>
    <property type="evidence" value="ECO:0007669"/>
    <property type="project" value="UniProtKB-UniRule"/>
</dbReference>
<keyword evidence="8" id="KW-0963">Cytoplasm</keyword>
<dbReference type="Proteomes" id="UP000263232">
    <property type="component" value="Chromosome"/>
</dbReference>
<dbReference type="RefSeq" id="WP_118990055.1">
    <property type="nucleotide sequence ID" value="NZ_CP023434.1"/>
</dbReference>
<keyword evidence="6 8" id="KW-0520">NAD</keyword>
<evidence type="ECO:0000256" key="8">
    <source>
        <dbReference type="HAMAP-Rule" id="MF_00361"/>
    </source>
</evidence>
<dbReference type="Pfam" id="PF20143">
    <property type="entry name" value="NAD_kinase_C"/>
    <property type="match status" value="1"/>
</dbReference>
<evidence type="ECO:0000256" key="4">
    <source>
        <dbReference type="ARBA" id="ARBA00022840"/>
    </source>
</evidence>
<dbReference type="InterPro" id="IPR017438">
    <property type="entry name" value="ATP-NAD_kinase_N"/>
</dbReference>
<name>A0A347WJ83_9LACT</name>
<evidence type="ECO:0000256" key="2">
    <source>
        <dbReference type="ARBA" id="ARBA00022741"/>
    </source>
</evidence>
<comment type="caution">
    <text evidence="8">Lacks conserved residue(s) required for the propagation of feature annotation.</text>
</comment>
<dbReference type="GO" id="GO:0051287">
    <property type="term" value="F:NAD binding"/>
    <property type="evidence" value="ECO:0007669"/>
    <property type="project" value="UniProtKB-ARBA"/>
</dbReference>
<feature type="binding site" evidence="8">
    <location>
        <position position="153"/>
    </location>
    <ligand>
        <name>NAD(+)</name>
        <dbReference type="ChEBI" id="CHEBI:57540"/>
    </ligand>
</feature>
<keyword evidence="10" id="KW-1185">Reference proteome</keyword>
<dbReference type="Pfam" id="PF01513">
    <property type="entry name" value="NAD_kinase"/>
    <property type="match status" value="1"/>
</dbReference>
<dbReference type="GO" id="GO:0005524">
    <property type="term" value="F:ATP binding"/>
    <property type="evidence" value="ECO:0007669"/>
    <property type="project" value="UniProtKB-KW"/>
</dbReference>
<dbReference type="AlphaFoldDB" id="A0A347WJ83"/>
<dbReference type="GO" id="GO:0006741">
    <property type="term" value="P:NADP+ biosynthetic process"/>
    <property type="evidence" value="ECO:0007669"/>
    <property type="project" value="UniProtKB-UniRule"/>
</dbReference>
<gene>
    <name evidence="8" type="primary">nadK</name>
    <name evidence="9" type="ORF">CL176_03345</name>
</gene>
<feature type="binding site" evidence="8">
    <location>
        <begin position="125"/>
        <end position="126"/>
    </location>
    <ligand>
        <name>NAD(+)</name>
        <dbReference type="ChEBI" id="CHEBI:57540"/>
    </ligand>
</feature>
<dbReference type="PANTHER" id="PTHR20275">
    <property type="entry name" value="NAD KINASE"/>
    <property type="match status" value="1"/>
</dbReference>
<evidence type="ECO:0000313" key="10">
    <source>
        <dbReference type="Proteomes" id="UP000263232"/>
    </source>
</evidence>
<dbReference type="GO" id="GO:0005737">
    <property type="term" value="C:cytoplasm"/>
    <property type="evidence" value="ECO:0007669"/>
    <property type="project" value="UniProtKB-SubCell"/>
</dbReference>
<evidence type="ECO:0000256" key="5">
    <source>
        <dbReference type="ARBA" id="ARBA00022857"/>
    </source>
</evidence>
<comment type="similarity">
    <text evidence="8">Belongs to the NAD kinase family.</text>
</comment>
<comment type="function">
    <text evidence="8">Involved in the regulation of the intracellular balance of NAD and NADP, and is a key enzyme in the biosynthesis of NADP. Catalyzes specifically the phosphorylation on 2'-hydroxyl of the adenosine moiety of NAD to yield NADP.</text>
</comment>
<dbReference type="SUPFAM" id="SSF111331">
    <property type="entry name" value="NAD kinase/diacylglycerol kinase-like"/>
    <property type="match status" value="1"/>
</dbReference>
<dbReference type="HAMAP" id="MF_00361">
    <property type="entry name" value="NAD_kinase"/>
    <property type="match status" value="1"/>
</dbReference>
<evidence type="ECO:0000256" key="1">
    <source>
        <dbReference type="ARBA" id="ARBA00022679"/>
    </source>
</evidence>
<dbReference type="GO" id="GO:0019674">
    <property type="term" value="P:NAD+ metabolic process"/>
    <property type="evidence" value="ECO:0007669"/>
    <property type="project" value="InterPro"/>
</dbReference>
<evidence type="ECO:0000256" key="3">
    <source>
        <dbReference type="ARBA" id="ARBA00022777"/>
    </source>
</evidence>
<keyword evidence="1 8" id="KW-0808">Transferase</keyword>
<sequence>MTKRVLIYANELERSKQIKEDLLAKLADTAIEVVDEHTVPDYIVSIGGDGTLLSAFHTFKHYLNAASFIGIHTGHLGFYTDWLDTELDEVVAGIERADGESTSYPLLEVVVHYEDGKSQRKLALNELALRTPSGTVVCDVYIKDYFFETTRGDGICVATPTGSTGLNKSHGGGIIHPRLDAIQLTEMGSINNRVYRSIGSPVIIPRDEWIVLCPKDTDSVVYSIDNMSFHEDNIKEMRVQVASERIRFASFRHMHFWDRVENAFIGAKRQDKKRD</sequence>
<evidence type="ECO:0000256" key="6">
    <source>
        <dbReference type="ARBA" id="ARBA00023027"/>
    </source>
</evidence>
<dbReference type="Gene3D" id="2.60.200.30">
    <property type="entry name" value="Probable inorganic polyphosphate/atp-NAD kinase, domain 2"/>
    <property type="match status" value="1"/>
</dbReference>
<dbReference type="PANTHER" id="PTHR20275:SF0">
    <property type="entry name" value="NAD KINASE"/>
    <property type="match status" value="1"/>
</dbReference>
<keyword evidence="2 8" id="KW-0547">Nucleotide-binding</keyword>
<keyword evidence="5 8" id="KW-0521">NADP</keyword>
<comment type="cofactor">
    <cofactor evidence="8">
        <name>a divalent metal cation</name>
        <dbReference type="ChEBI" id="CHEBI:60240"/>
    </cofactor>
</comment>
<feature type="binding site" evidence="8">
    <location>
        <begin position="49"/>
        <end position="50"/>
    </location>
    <ligand>
        <name>NAD(+)</name>
        <dbReference type="ChEBI" id="CHEBI:57540"/>
    </ligand>
</feature>
<dbReference type="NCBIfam" id="NF003424">
    <property type="entry name" value="PRK04885.1"/>
    <property type="match status" value="1"/>
</dbReference>
<comment type="subcellular location">
    <subcellularLocation>
        <location evidence="8">Cytoplasm</location>
    </subcellularLocation>
</comment>